<dbReference type="EMBL" id="JBHUMF010000002">
    <property type="protein sequence ID" value="MFD2679328.1"/>
    <property type="molecule type" value="Genomic_DNA"/>
</dbReference>
<evidence type="ECO:0008006" key="3">
    <source>
        <dbReference type="Google" id="ProtNLM"/>
    </source>
</evidence>
<reference evidence="2" key="1">
    <citation type="journal article" date="2019" name="Int. J. Syst. Evol. Microbiol.">
        <title>The Global Catalogue of Microorganisms (GCM) 10K type strain sequencing project: providing services to taxonomists for standard genome sequencing and annotation.</title>
        <authorList>
            <consortium name="The Broad Institute Genomics Platform"/>
            <consortium name="The Broad Institute Genome Sequencing Center for Infectious Disease"/>
            <person name="Wu L."/>
            <person name="Ma J."/>
        </authorList>
    </citation>
    <scope>NUCLEOTIDE SEQUENCE [LARGE SCALE GENOMIC DNA]</scope>
    <source>
        <strain evidence="2">KCTC 3913</strain>
    </source>
</reference>
<evidence type="ECO:0000313" key="2">
    <source>
        <dbReference type="Proteomes" id="UP001597506"/>
    </source>
</evidence>
<name>A0ABW5RKY6_9BACI</name>
<comment type="caution">
    <text evidence="1">The sequence shown here is derived from an EMBL/GenBank/DDBJ whole genome shotgun (WGS) entry which is preliminary data.</text>
</comment>
<dbReference type="RefSeq" id="WP_377931881.1">
    <property type="nucleotide sequence ID" value="NZ_JBHUMF010000002.1"/>
</dbReference>
<protein>
    <recommendedName>
        <fullName evidence="3">Aspartyl-phosphate phosphatase Spo0E family protein</fullName>
    </recommendedName>
</protein>
<organism evidence="1 2">
    <name type="scientific">Bacillus seohaeanensis</name>
    <dbReference type="NCBI Taxonomy" id="284580"/>
    <lineage>
        <taxon>Bacteria</taxon>
        <taxon>Bacillati</taxon>
        <taxon>Bacillota</taxon>
        <taxon>Bacilli</taxon>
        <taxon>Bacillales</taxon>
        <taxon>Bacillaceae</taxon>
        <taxon>Bacillus</taxon>
    </lineage>
</organism>
<dbReference type="Proteomes" id="UP001597506">
    <property type="component" value="Unassembled WGS sequence"/>
</dbReference>
<accession>A0ABW5RKY6</accession>
<sequence>MDEDQQEQKKFLEQQLQWSKEQSRILVEIEEKLHKMKEIAEYALKHELSPIEINILNGQLNDLKNEVLSLEKQLHSIVH</sequence>
<keyword evidence="2" id="KW-1185">Reference proteome</keyword>
<proteinExistence type="predicted"/>
<gene>
    <name evidence="1" type="ORF">ACFSUL_01045</name>
</gene>
<evidence type="ECO:0000313" key="1">
    <source>
        <dbReference type="EMBL" id="MFD2679328.1"/>
    </source>
</evidence>